<dbReference type="EMBL" id="KQ971307">
    <property type="protein sequence ID" value="EFA11187.1"/>
    <property type="molecule type" value="Genomic_DNA"/>
</dbReference>
<accession>D6W856</accession>
<dbReference type="Proteomes" id="UP000007266">
    <property type="component" value="Linkage group 1"/>
</dbReference>
<evidence type="ECO:0000313" key="2">
    <source>
        <dbReference type="Proteomes" id="UP000007266"/>
    </source>
</evidence>
<sequence>MCAVRYLQHPDGVISGTDAAASIEKQRREASSFASLAPGRCAFQFERPLFSPRITVSDKVKMIRSKVEMIGKVRLMRVGPPKPYLLLVFLKSVFIPDYNDDMIESMLIKMEKKAFLRRVL</sequence>
<evidence type="ECO:0000313" key="1">
    <source>
        <dbReference type="EMBL" id="EFA11187.1"/>
    </source>
</evidence>
<name>D6W856_TRICA</name>
<proteinExistence type="predicted"/>
<reference evidence="1 2" key="1">
    <citation type="journal article" date="2008" name="Nature">
        <title>The genome of the model beetle and pest Tribolium castaneum.</title>
        <authorList>
            <consortium name="Tribolium Genome Sequencing Consortium"/>
            <person name="Richards S."/>
            <person name="Gibbs R.A."/>
            <person name="Weinstock G.M."/>
            <person name="Brown S.J."/>
            <person name="Denell R."/>
            <person name="Beeman R.W."/>
            <person name="Gibbs R."/>
            <person name="Beeman R.W."/>
            <person name="Brown S.J."/>
            <person name="Bucher G."/>
            <person name="Friedrich M."/>
            <person name="Grimmelikhuijzen C.J."/>
            <person name="Klingler M."/>
            <person name="Lorenzen M."/>
            <person name="Richards S."/>
            <person name="Roth S."/>
            <person name="Schroder R."/>
            <person name="Tautz D."/>
            <person name="Zdobnov E.M."/>
            <person name="Muzny D."/>
            <person name="Gibbs R.A."/>
            <person name="Weinstock G.M."/>
            <person name="Attaway T."/>
            <person name="Bell S."/>
            <person name="Buhay C.J."/>
            <person name="Chandrabose M.N."/>
            <person name="Chavez D."/>
            <person name="Clerk-Blankenburg K.P."/>
            <person name="Cree A."/>
            <person name="Dao M."/>
            <person name="Davis C."/>
            <person name="Chacko J."/>
            <person name="Dinh H."/>
            <person name="Dugan-Rocha S."/>
            <person name="Fowler G."/>
            <person name="Garner T.T."/>
            <person name="Garnes J."/>
            <person name="Gnirke A."/>
            <person name="Hawes A."/>
            <person name="Hernandez J."/>
            <person name="Hines S."/>
            <person name="Holder M."/>
            <person name="Hume J."/>
            <person name="Jhangiani S.N."/>
            <person name="Joshi V."/>
            <person name="Khan Z.M."/>
            <person name="Jackson L."/>
            <person name="Kovar C."/>
            <person name="Kowis A."/>
            <person name="Lee S."/>
            <person name="Lewis L.R."/>
            <person name="Margolis J."/>
            <person name="Morgan M."/>
            <person name="Nazareth L.V."/>
            <person name="Nguyen N."/>
            <person name="Okwuonu G."/>
            <person name="Parker D."/>
            <person name="Richards S."/>
            <person name="Ruiz S.J."/>
            <person name="Santibanez J."/>
            <person name="Savard J."/>
            <person name="Scherer S.E."/>
            <person name="Schneider B."/>
            <person name="Sodergren E."/>
            <person name="Tautz D."/>
            <person name="Vattahil S."/>
            <person name="Villasana D."/>
            <person name="White C.S."/>
            <person name="Wright R."/>
            <person name="Park Y."/>
            <person name="Beeman R.W."/>
            <person name="Lord J."/>
            <person name="Oppert B."/>
            <person name="Lorenzen M."/>
            <person name="Brown S."/>
            <person name="Wang L."/>
            <person name="Savard J."/>
            <person name="Tautz D."/>
            <person name="Richards S."/>
            <person name="Weinstock G."/>
            <person name="Gibbs R.A."/>
            <person name="Liu Y."/>
            <person name="Worley K."/>
            <person name="Weinstock G."/>
            <person name="Elsik C.G."/>
            <person name="Reese J.T."/>
            <person name="Elhaik E."/>
            <person name="Landan G."/>
            <person name="Graur D."/>
            <person name="Arensburger P."/>
            <person name="Atkinson P."/>
            <person name="Beeman R.W."/>
            <person name="Beidler J."/>
            <person name="Brown S.J."/>
            <person name="Demuth J.P."/>
            <person name="Drury D.W."/>
            <person name="Du Y.Z."/>
            <person name="Fujiwara H."/>
            <person name="Lorenzen M."/>
            <person name="Maselli V."/>
            <person name="Osanai M."/>
            <person name="Park Y."/>
            <person name="Robertson H.M."/>
            <person name="Tu Z."/>
            <person name="Wang J.J."/>
            <person name="Wang S."/>
            <person name="Richards S."/>
            <person name="Song H."/>
            <person name="Zhang L."/>
            <person name="Sodergren E."/>
            <person name="Werner D."/>
            <person name="Stanke M."/>
            <person name="Morgenstern B."/>
            <person name="Solovyev V."/>
            <person name="Kosarev P."/>
            <person name="Brown G."/>
            <person name="Chen H.C."/>
            <person name="Ermolaeva O."/>
            <person name="Hlavina W."/>
            <person name="Kapustin Y."/>
            <person name="Kiryutin B."/>
            <person name="Kitts P."/>
            <person name="Maglott D."/>
            <person name="Pruitt K."/>
            <person name="Sapojnikov V."/>
            <person name="Souvorov A."/>
            <person name="Mackey A.J."/>
            <person name="Waterhouse R.M."/>
            <person name="Wyder S."/>
            <person name="Zdobnov E.M."/>
            <person name="Zdobnov E.M."/>
            <person name="Wyder S."/>
            <person name="Kriventseva E.V."/>
            <person name="Kadowaki T."/>
            <person name="Bork P."/>
            <person name="Aranda M."/>
            <person name="Bao R."/>
            <person name="Beermann A."/>
            <person name="Berns N."/>
            <person name="Bolognesi R."/>
            <person name="Bonneton F."/>
            <person name="Bopp D."/>
            <person name="Brown S.J."/>
            <person name="Bucher G."/>
            <person name="Butts T."/>
            <person name="Chaumot A."/>
            <person name="Denell R.E."/>
            <person name="Ferrier D.E."/>
            <person name="Friedrich M."/>
            <person name="Gordon C.M."/>
            <person name="Jindra M."/>
            <person name="Klingler M."/>
            <person name="Lan Q."/>
            <person name="Lattorff H.M."/>
            <person name="Laudet V."/>
            <person name="von Levetsow C."/>
            <person name="Liu Z."/>
            <person name="Lutz R."/>
            <person name="Lynch J.A."/>
            <person name="da Fonseca R.N."/>
            <person name="Posnien N."/>
            <person name="Reuter R."/>
            <person name="Roth S."/>
            <person name="Savard J."/>
            <person name="Schinko J.B."/>
            <person name="Schmitt C."/>
            <person name="Schoppmeier M."/>
            <person name="Schroder R."/>
            <person name="Shippy T.D."/>
            <person name="Simonnet F."/>
            <person name="Marques-Souza H."/>
            <person name="Tautz D."/>
            <person name="Tomoyasu Y."/>
            <person name="Trauner J."/>
            <person name="Van der Zee M."/>
            <person name="Vervoort M."/>
            <person name="Wittkopp N."/>
            <person name="Wimmer E.A."/>
            <person name="Yang X."/>
            <person name="Jones A.K."/>
            <person name="Sattelle D.B."/>
            <person name="Ebert P.R."/>
            <person name="Nelson D."/>
            <person name="Scott J.G."/>
            <person name="Beeman R.W."/>
            <person name="Muthukrishnan S."/>
            <person name="Kramer K.J."/>
            <person name="Arakane Y."/>
            <person name="Beeman R.W."/>
            <person name="Zhu Q."/>
            <person name="Hogenkamp D."/>
            <person name="Dixit R."/>
            <person name="Oppert B."/>
            <person name="Jiang H."/>
            <person name="Zou Z."/>
            <person name="Marshall J."/>
            <person name="Elpidina E."/>
            <person name="Vinokurov K."/>
            <person name="Oppert C."/>
            <person name="Zou Z."/>
            <person name="Evans J."/>
            <person name="Lu Z."/>
            <person name="Zhao P."/>
            <person name="Sumathipala N."/>
            <person name="Altincicek B."/>
            <person name="Vilcinskas A."/>
            <person name="Williams M."/>
            <person name="Hultmark D."/>
            <person name="Hetru C."/>
            <person name="Jiang H."/>
            <person name="Grimmelikhuijzen C.J."/>
            <person name="Hauser F."/>
            <person name="Cazzamali G."/>
            <person name="Williamson M."/>
            <person name="Park Y."/>
            <person name="Li B."/>
            <person name="Tanaka Y."/>
            <person name="Predel R."/>
            <person name="Neupert S."/>
            <person name="Schachtner J."/>
            <person name="Verleyen P."/>
            <person name="Raible F."/>
            <person name="Bork P."/>
            <person name="Friedrich M."/>
            <person name="Walden K.K."/>
            <person name="Robertson H.M."/>
            <person name="Angeli S."/>
            <person name="Foret S."/>
            <person name="Bucher G."/>
            <person name="Schuetz S."/>
            <person name="Maleszka R."/>
            <person name="Wimmer E.A."/>
            <person name="Beeman R.W."/>
            <person name="Lorenzen M."/>
            <person name="Tomoyasu Y."/>
            <person name="Miller S.C."/>
            <person name="Grossmann D."/>
            <person name="Bucher G."/>
        </authorList>
    </citation>
    <scope>NUCLEOTIDE SEQUENCE [LARGE SCALE GENOMIC DNA]</scope>
    <source>
        <strain evidence="1 2">Georgia GA2</strain>
    </source>
</reference>
<dbReference type="HOGENOM" id="CLU_2052631_0_0_1"/>
<protein>
    <submittedName>
        <fullName evidence="1">Uncharacterized protein</fullName>
    </submittedName>
</protein>
<dbReference type="AlphaFoldDB" id="D6W856"/>
<dbReference type="InParanoid" id="D6W856"/>
<organism evidence="1 2">
    <name type="scientific">Tribolium castaneum</name>
    <name type="common">Red flour beetle</name>
    <dbReference type="NCBI Taxonomy" id="7070"/>
    <lineage>
        <taxon>Eukaryota</taxon>
        <taxon>Metazoa</taxon>
        <taxon>Ecdysozoa</taxon>
        <taxon>Arthropoda</taxon>
        <taxon>Hexapoda</taxon>
        <taxon>Insecta</taxon>
        <taxon>Pterygota</taxon>
        <taxon>Neoptera</taxon>
        <taxon>Endopterygota</taxon>
        <taxon>Coleoptera</taxon>
        <taxon>Polyphaga</taxon>
        <taxon>Cucujiformia</taxon>
        <taxon>Tenebrionidae</taxon>
        <taxon>Tenebrionidae incertae sedis</taxon>
        <taxon>Tribolium</taxon>
    </lineage>
</organism>
<reference evidence="1 2" key="2">
    <citation type="journal article" date="2010" name="Nucleic Acids Res.">
        <title>BeetleBase in 2010: revisions to provide comprehensive genomic information for Tribolium castaneum.</title>
        <authorList>
            <person name="Kim H.S."/>
            <person name="Murphy T."/>
            <person name="Xia J."/>
            <person name="Caragea D."/>
            <person name="Park Y."/>
            <person name="Beeman R.W."/>
            <person name="Lorenzen M.D."/>
            <person name="Butcher S."/>
            <person name="Manak J.R."/>
            <person name="Brown S.J."/>
        </authorList>
    </citation>
    <scope>GENOME REANNOTATION</scope>
    <source>
        <strain evidence="1 2">Georgia GA2</strain>
    </source>
</reference>
<gene>
    <name evidence="1" type="primary">GLEAN_04795</name>
    <name evidence="1" type="ORF">TcasGA2_TC004795</name>
</gene>
<keyword evidence="2" id="KW-1185">Reference proteome</keyword>